<evidence type="ECO:0000313" key="4">
    <source>
        <dbReference type="Proteomes" id="UP000030437"/>
    </source>
</evidence>
<dbReference type="InterPro" id="IPR027417">
    <property type="entry name" value="P-loop_NTPase"/>
</dbReference>
<dbReference type="RefSeq" id="WP_036150364.1">
    <property type="nucleotide sequence ID" value="NZ_AVCX01000026.1"/>
</dbReference>
<dbReference type="AlphaFoldDB" id="A0A0A3JNX1"/>
<dbReference type="InterPro" id="IPR005021">
    <property type="entry name" value="Terminase_largesu-like"/>
</dbReference>
<dbReference type="Proteomes" id="UP000030437">
    <property type="component" value="Unassembled WGS sequence"/>
</dbReference>
<organism evidence="3 4">
    <name type="scientific">Lysinibacillus odysseyi 34hs-1 = NBRC 100172</name>
    <dbReference type="NCBI Taxonomy" id="1220589"/>
    <lineage>
        <taxon>Bacteria</taxon>
        <taxon>Bacillati</taxon>
        <taxon>Bacillota</taxon>
        <taxon>Bacilli</taxon>
        <taxon>Bacillales</taxon>
        <taxon>Bacillaceae</taxon>
        <taxon>Lysinibacillus</taxon>
    </lineage>
</organism>
<dbReference type="STRING" id="1220589.CD32_01240"/>
<comment type="caution">
    <text evidence="3">The sequence shown here is derived from an EMBL/GenBank/DDBJ whole genome shotgun (WGS) entry which is preliminary data.</text>
</comment>
<evidence type="ECO:0000313" key="3">
    <source>
        <dbReference type="EMBL" id="KGR88717.1"/>
    </source>
</evidence>
<feature type="domain" description="Terminase large subunit-like endonuclease" evidence="2">
    <location>
        <begin position="247"/>
        <end position="540"/>
    </location>
</feature>
<dbReference type="PANTHER" id="PTHR41287">
    <property type="match status" value="1"/>
</dbReference>
<proteinExistence type="predicted"/>
<sequence>MITYNYIQNYIQMWRDGEIILNKERILLIEWLEQDILTMQDIYFDSEQIENFIRFAEKWYFPLAPFQKFLTCFIFLRYKDTDDLVFDEFFIYMARGAGKNGFVSALVNYFISELHGIDFYNVSIVANSEKQAKTSFTEVYNAIDMNDDLKGYFKHQKAVIESVDTKAIFQFHTSNASTKDGLRDGCVVYDEVHEYENNDVVDVFSGGLGKVRDSREFFIGTDGFVRDGFIDRLKERAISILKREVSVKEDSLFPFMCCIDDEEEMHDTNMWQKANPMFHPPLSSYAKTLFKKVLKQYNKLKNDSSGYENFITKRMNLPKVNLEKSVASWKKIVATNQGYDLAELKKRECIGSVDYASIRDFVACGLLFVKNDYFIIPRELSYSFICKPFADKHYAYSTPKAEGNNKKDHRKFAPIREWEEEGLLKVLDKNSMDPYIVVGWFVDRRNEGWNIKKIVGDNFRMEILRPLFEAEGFEVETIRNPDAASALLAPKIELAFDDERIIWGDNPMMRWYSNNVLVVIDSKGNKLYRKKEAVKRKTDGFMMFLYGVWASRDLEEHDISASLDFLSALNF</sequence>
<dbReference type="GO" id="GO:0004519">
    <property type="term" value="F:endonuclease activity"/>
    <property type="evidence" value="ECO:0007669"/>
    <property type="project" value="InterPro"/>
</dbReference>
<dbReference type="Gene3D" id="3.40.50.300">
    <property type="entry name" value="P-loop containing nucleotide triphosphate hydrolases"/>
    <property type="match status" value="1"/>
</dbReference>
<protein>
    <submittedName>
        <fullName evidence="3">Terminase</fullName>
    </submittedName>
</protein>
<evidence type="ECO:0000259" key="2">
    <source>
        <dbReference type="Pfam" id="PF20441"/>
    </source>
</evidence>
<name>A0A0A3JNX1_9BACI</name>
<accession>A0A0A3JNX1</accession>
<dbReference type="Pfam" id="PF03354">
    <property type="entry name" value="TerL_ATPase"/>
    <property type="match status" value="1"/>
</dbReference>
<evidence type="ECO:0000259" key="1">
    <source>
        <dbReference type="Pfam" id="PF03354"/>
    </source>
</evidence>
<dbReference type="InterPro" id="IPR046462">
    <property type="entry name" value="TerL_nuclease"/>
</dbReference>
<dbReference type="eggNOG" id="COG4626">
    <property type="taxonomic scope" value="Bacteria"/>
</dbReference>
<dbReference type="Pfam" id="PF20441">
    <property type="entry name" value="TerL_nuclease"/>
    <property type="match status" value="1"/>
</dbReference>
<dbReference type="InterPro" id="IPR046461">
    <property type="entry name" value="TerL_ATPase"/>
</dbReference>
<dbReference type="OrthoDB" id="9760250at2"/>
<gene>
    <name evidence="3" type="ORF">CD32_01240</name>
</gene>
<keyword evidence="4" id="KW-1185">Reference proteome</keyword>
<reference evidence="3 4" key="1">
    <citation type="submission" date="2014-02" db="EMBL/GenBank/DDBJ databases">
        <title>Draft genome sequence of Lysinibacillus odysseyi NBRC 100172.</title>
        <authorList>
            <person name="Zhang F."/>
            <person name="Wang G."/>
            <person name="Zhang L."/>
        </authorList>
    </citation>
    <scope>NUCLEOTIDE SEQUENCE [LARGE SCALE GENOMIC DNA]</scope>
    <source>
        <strain evidence="3 4">NBRC 100172</strain>
    </source>
</reference>
<dbReference type="EMBL" id="JPVP01000037">
    <property type="protein sequence ID" value="KGR88717.1"/>
    <property type="molecule type" value="Genomic_DNA"/>
</dbReference>
<feature type="domain" description="Terminase large subunit-like ATPase" evidence="1">
    <location>
        <begin position="65"/>
        <end position="235"/>
    </location>
</feature>
<dbReference type="PANTHER" id="PTHR41287:SF1">
    <property type="entry name" value="PROTEIN YMFN"/>
    <property type="match status" value="1"/>
</dbReference>